<evidence type="ECO:0000313" key="3">
    <source>
        <dbReference type="Proteomes" id="UP000255108"/>
    </source>
</evidence>
<protein>
    <submittedName>
        <fullName evidence="1">Uncharacterized protein involved in outer membrane biogenesis</fullName>
    </submittedName>
</protein>
<dbReference type="PANTHER" id="PTHR30441:SF8">
    <property type="entry name" value="DUF748 DOMAIN-CONTAINING PROTEIN"/>
    <property type="match status" value="1"/>
</dbReference>
<dbReference type="Proteomes" id="UP000295794">
    <property type="component" value="Unassembled WGS sequence"/>
</dbReference>
<evidence type="ECO:0000313" key="2">
    <source>
        <dbReference type="EMBL" id="TCU90399.1"/>
    </source>
</evidence>
<dbReference type="AlphaFoldDB" id="A0A377Q2D6"/>
<evidence type="ECO:0000313" key="1">
    <source>
        <dbReference type="EMBL" id="STQ89426.1"/>
    </source>
</evidence>
<dbReference type="EMBL" id="SMBT01000001">
    <property type="protein sequence ID" value="TCU90399.1"/>
    <property type="molecule type" value="Genomic_DNA"/>
</dbReference>
<keyword evidence="4" id="KW-1185">Reference proteome</keyword>
<dbReference type="InterPro" id="IPR052894">
    <property type="entry name" value="AsmA-related"/>
</dbReference>
<accession>A0A377Q2D6</accession>
<dbReference type="Proteomes" id="UP000255108">
    <property type="component" value="Unassembled WGS sequence"/>
</dbReference>
<dbReference type="Pfam" id="PF05359">
    <property type="entry name" value="DUF748"/>
    <property type="match status" value="2"/>
</dbReference>
<organism evidence="1 3">
    <name type="scientific">Iodobacter fluviatilis</name>
    <dbReference type="NCBI Taxonomy" id="537"/>
    <lineage>
        <taxon>Bacteria</taxon>
        <taxon>Pseudomonadati</taxon>
        <taxon>Pseudomonadota</taxon>
        <taxon>Betaproteobacteria</taxon>
        <taxon>Neisseriales</taxon>
        <taxon>Chitinibacteraceae</taxon>
        <taxon>Iodobacter</taxon>
    </lineage>
</organism>
<reference evidence="2 4" key="2">
    <citation type="submission" date="2019-03" db="EMBL/GenBank/DDBJ databases">
        <title>Genomic Encyclopedia of Type Strains, Phase IV (KMG-IV): sequencing the most valuable type-strain genomes for metagenomic binning, comparative biology and taxonomic classification.</title>
        <authorList>
            <person name="Goeker M."/>
        </authorList>
    </citation>
    <scope>NUCLEOTIDE SEQUENCE [LARGE SCALE GENOMIC DNA]</scope>
    <source>
        <strain evidence="2 4">DSM 3764</strain>
    </source>
</reference>
<dbReference type="OrthoDB" id="9757969at2"/>
<sequence>MKIQRWMLLWGGLLTVLVLVAGLILPEWARPKIETFASAALHRHVRIEKIDFNPLTLTATLQNVSIQENTDPFIDFNFLELDFEWASLWKRAPVIREITLHSPVVKIIRIKEHEYNFSDLIDRFTKDKNTKSELAKFAINNIKIENGSIDFDDQFLHEKQKIKHLELALPFISTLAHRVDEYISPRLSGELNGTRFQLDAKSKPFASSKDTQFTFDFKNLNLQQYTQYVRLPNDIKLLSASLSGQISLHFDIEKEKTKLSISGPLQLDHLSASLQDQPFINIDSLSVDLKNIEPLSGRYYFSDIRLDGLDTAIEKNKQGQLNWQQALESKASADQSKVDLEIGKITVLNSKIRYQNYQFNAIKLNLSAFSSKPGKTSPVQFSAQTDDGEQFSADLKISAQPLLVDGKLDIQAAALAKYGALLTPYFKGEISDGRLDVHSTIHFSPEPLAWSVKETEIRLNQFALHLPEQNKSLLKVHHFLVQGLHSDSTEKSLQAQVIESEGGLLGAEWLANGQFNFNALLPAEQAAAKPTAPWRVQISHIAMKDWGLDFSDQRIVKAPPVPIRDISLLFDHFDTEPSSKGKLKLSGHWGNRGLIDVDAGIIPLPFSAQIALDLRNADAAFVQPYFTKYLNIALARGLLNAKGNLQLATKPQFNGRYRGAFSVNHFYALDKQTSAAFLKWNRLDVKGIDASLVPLKVDIAEIALDKYFSRLILSSSGRLNLQDIMVHDGKEVSVAQANTASVVATAAVSKRLPPINIKKVMFSNGDIRYSDFFIKPNFTANLNKMAGVIYGLSSEESARAQLDLHGFVDKTAPIQVSGTLNPLSESIFLDLKGGVKNYDLTSASTYSAKYAGYGVEKGKMSMDIAYKIEGSKLLASNKIFLDQLTLSEEKIESADATHLPVKLALSLLTDRRGQINLNLPIEGSLEDPQFSVSGILWQVVGNVLEKIVTSPFDALANALGHEGATLSHIEFAAGSEKMDAKADLSIKQLAGVLAERPGLKLDIQSVLNPVLDTEGLKAKDLQRKIRQIKLSSLGNKLSEDDKEFIIGKDEYPDLLEKVYKREKFDKPANFIGMDKSLSVAEMEKLIFEHTDIKNDDLNALGQRRALQVKASLQAAGVDEARLFMVKALIGQGSELKPQVKFDLK</sequence>
<proteinExistence type="predicted"/>
<name>A0A377Q2D6_9NEIS</name>
<dbReference type="PANTHER" id="PTHR30441">
    <property type="entry name" value="DUF748 DOMAIN-CONTAINING PROTEIN"/>
    <property type="match status" value="1"/>
</dbReference>
<gene>
    <name evidence="2" type="ORF">EV682_101432</name>
    <name evidence="1" type="ORF">NCTC11159_00450</name>
</gene>
<evidence type="ECO:0000313" key="4">
    <source>
        <dbReference type="Proteomes" id="UP000295794"/>
    </source>
</evidence>
<reference evidence="1 3" key="1">
    <citation type="submission" date="2018-06" db="EMBL/GenBank/DDBJ databases">
        <authorList>
            <consortium name="Pathogen Informatics"/>
            <person name="Doyle S."/>
        </authorList>
    </citation>
    <scope>NUCLEOTIDE SEQUENCE [LARGE SCALE GENOMIC DNA]</scope>
    <source>
        <strain evidence="1 3">NCTC11159</strain>
    </source>
</reference>
<dbReference type="EMBL" id="UGHR01000001">
    <property type="protein sequence ID" value="STQ89426.1"/>
    <property type="molecule type" value="Genomic_DNA"/>
</dbReference>
<dbReference type="RefSeq" id="WP_115225874.1">
    <property type="nucleotide sequence ID" value="NZ_CAWOLO010000001.1"/>
</dbReference>
<dbReference type="InterPro" id="IPR008023">
    <property type="entry name" value="DUF748"/>
</dbReference>
<dbReference type="GO" id="GO:0090313">
    <property type="term" value="P:regulation of protein targeting to membrane"/>
    <property type="evidence" value="ECO:0007669"/>
    <property type="project" value="TreeGrafter"/>
</dbReference>
<dbReference type="GO" id="GO:0005886">
    <property type="term" value="C:plasma membrane"/>
    <property type="evidence" value="ECO:0007669"/>
    <property type="project" value="TreeGrafter"/>
</dbReference>